<dbReference type="AlphaFoldDB" id="B8C3B0"/>
<dbReference type="Pfam" id="PF01564">
    <property type="entry name" value="Spermine_synth"/>
    <property type="match status" value="1"/>
</dbReference>
<evidence type="ECO:0000256" key="1">
    <source>
        <dbReference type="ARBA" id="ARBA00007867"/>
    </source>
</evidence>
<evidence type="ECO:0000256" key="2">
    <source>
        <dbReference type="ARBA" id="ARBA00022679"/>
    </source>
</evidence>
<evidence type="ECO:0000313" key="6">
    <source>
        <dbReference type="Proteomes" id="UP000001449"/>
    </source>
</evidence>
<dbReference type="InParanoid" id="B8C3B0"/>
<reference evidence="5 6" key="2">
    <citation type="journal article" date="2008" name="Nature">
        <title>The Phaeodactylum genome reveals the evolutionary history of diatom genomes.</title>
        <authorList>
            <person name="Bowler C."/>
            <person name="Allen A.E."/>
            <person name="Badger J.H."/>
            <person name="Grimwood J."/>
            <person name="Jabbari K."/>
            <person name="Kuo A."/>
            <person name="Maheswari U."/>
            <person name="Martens C."/>
            <person name="Maumus F."/>
            <person name="Otillar R.P."/>
            <person name="Rayko E."/>
            <person name="Salamov A."/>
            <person name="Vandepoele K."/>
            <person name="Beszteri B."/>
            <person name="Gruber A."/>
            <person name="Heijde M."/>
            <person name="Katinka M."/>
            <person name="Mock T."/>
            <person name="Valentin K."/>
            <person name="Verret F."/>
            <person name="Berges J.A."/>
            <person name="Brownlee C."/>
            <person name="Cadoret J.P."/>
            <person name="Chiovitti A."/>
            <person name="Choi C.J."/>
            <person name="Coesel S."/>
            <person name="De Martino A."/>
            <person name="Detter J.C."/>
            <person name="Durkin C."/>
            <person name="Falciatore A."/>
            <person name="Fournet J."/>
            <person name="Haruta M."/>
            <person name="Huysman M.J."/>
            <person name="Jenkins B.D."/>
            <person name="Jiroutova K."/>
            <person name="Jorgensen R.E."/>
            <person name="Joubert Y."/>
            <person name="Kaplan A."/>
            <person name="Kroger N."/>
            <person name="Kroth P.G."/>
            <person name="La Roche J."/>
            <person name="Lindquist E."/>
            <person name="Lommer M."/>
            <person name="Martin-Jezequel V."/>
            <person name="Lopez P.J."/>
            <person name="Lucas S."/>
            <person name="Mangogna M."/>
            <person name="McGinnis K."/>
            <person name="Medlin L.K."/>
            <person name="Montsant A."/>
            <person name="Oudot-Le Secq M.P."/>
            <person name="Napoli C."/>
            <person name="Obornik M."/>
            <person name="Parker M.S."/>
            <person name="Petit J.L."/>
            <person name="Porcel B.M."/>
            <person name="Poulsen N."/>
            <person name="Robison M."/>
            <person name="Rychlewski L."/>
            <person name="Rynearson T.A."/>
            <person name="Schmutz J."/>
            <person name="Shapiro H."/>
            <person name="Siaut M."/>
            <person name="Stanley M."/>
            <person name="Sussman M.R."/>
            <person name="Taylor A.R."/>
            <person name="Vardi A."/>
            <person name="von Dassow P."/>
            <person name="Vyverman W."/>
            <person name="Willis A."/>
            <person name="Wyrwicz L.S."/>
            <person name="Rokhsar D.S."/>
            <person name="Weissenbach J."/>
            <person name="Armbrust E.V."/>
            <person name="Green B.R."/>
            <person name="Van de Peer Y."/>
            <person name="Grigoriev I.V."/>
        </authorList>
    </citation>
    <scope>NUCLEOTIDE SEQUENCE [LARGE SCALE GENOMIC DNA]</scope>
    <source>
        <strain evidence="5 6">CCMP1335</strain>
    </source>
</reference>
<dbReference type="KEGG" id="tps:THAPSDRAFT_262580"/>
<protein>
    <recommendedName>
        <fullName evidence="4">PABS domain-containing protein</fullName>
    </recommendedName>
</protein>
<comment type="similarity">
    <text evidence="1">Belongs to the spermidine/spermine synthase family.</text>
</comment>
<dbReference type="SUPFAM" id="SSF53335">
    <property type="entry name" value="S-adenosyl-L-methionine-dependent methyltransferases"/>
    <property type="match status" value="1"/>
</dbReference>
<dbReference type="InterPro" id="IPR001045">
    <property type="entry name" value="Spermi_synthase"/>
</dbReference>
<dbReference type="GO" id="GO:0006596">
    <property type="term" value="P:polyamine biosynthetic process"/>
    <property type="evidence" value="ECO:0007669"/>
    <property type="project" value="UniProtKB-UniRule"/>
</dbReference>
<dbReference type="GO" id="GO:0016740">
    <property type="term" value="F:transferase activity"/>
    <property type="evidence" value="ECO:0007669"/>
    <property type="project" value="UniProtKB-UniRule"/>
</dbReference>
<feature type="non-terminal residue" evidence="5">
    <location>
        <position position="1"/>
    </location>
</feature>
<dbReference type="InterPro" id="IPR030373">
    <property type="entry name" value="PABS_CS"/>
</dbReference>
<accession>B8C3B0</accession>
<dbReference type="Gene3D" id="3.40.50.150">
    <property type="entry name" value="Vaccinia Virus protein VP39"/>
    <property type="match status" value="1"/>
</dbReference>
<organism evidence="5 6">
    <name type="scientific">Thalassiosira pseudonana</name>
    <name type="common">Marine diatom</name>
    <name type="synonym">Cyclotella nana</name>
    <dbReference type="NCBI Taxonomy" id="35128"/>
    <lineage>
        <taxon>Eukaryota</taxon>
        <taxon>Sar</taxon>
        <taxon>Stramenopiles</taxon>
        <taxon>Ochrophyta</taxon>
        <taxon>Bacillariophyta</taxon>
        <taxon>Coscinodiscophyceae</taxon>
        <taxon>Thalassiosirophycidae</taxon>
        <taxon>Thalassiosirales</taxon>
        <taxon>Thalassiosiraceae</taxon>
        <taxon>Thalassiosira</taxon>
    </lineage>
</organism>
<keyword evidence="6" id="KW-1185">Reference proteome</keyword>
<dbReference type="Proteomes" id="UP000001449">
    <property type="component" value="Chromosome 5"/>
</dbReference>
<dbReference type="EMBL" id="CM000642">
    <property type="protein sequence ID" value="EED92530.1"/>
    <property type="molecule type" value="Genomic_DNA"/>
</dbReference>
<dbReference type="PANTHER" id="PTHR11558">
    <property type="entry name" value="SPERMIDINE/SPERMINE SYNTHASE"/>
    <property type="match status" value="1"/>
</dbReference>
<proteinExistence type="inferred from homology"/>
<feature type="domain" description="PABS" evidence="4">
    <location>
        <begin position="1"/>
        <end position="156"/>
    </location>
</feature>
<keyword evidence="3" id="KW-0620">Polyamine biosynthesis</keyword>
<sequence>RVLFLDGVIQSTHYGDAPYHESIVHPAMITHSNPKRVAIVGGGEGATLREVLKHGSVEKATMIEIDEDVVDISKEFLPECAEWCFDDERVDSRFEDAMEYFKTAASSDERFDVIIMDALDPNDEIEFAVELYQSESFIGSLYKGLTDSGILAVQVG</sequence>
<feature type="non-terminal residue" evidence="5">
    <location>
        <position position="156"/>
    </location>
</feature>
<dbReference type="PANTHER" id="PTHR11558:SF11">
    <property type="entry name" value="SPERMIDINE SYNTHASE"/>
    <property type="match status" value="1"/>
</dbReference>
<name>B8C3B0_THAPS</name>
<keyword evidence="2 3" id="KW-0808">Transferase</keyword>
<dbReference type="STRING" id="35128.B8C3B0"/>
<dbReference type="InterPro" id="IPR030374">
    <property type="entry name" value="PABS"/>
</dbReference>
<gene>
    <name evidence="5" type="ORF">THAPSDRAFT_262580</name>
</gene>
<dbReference type="InterPro" id="IPR029063">
    <property type="entry name" value="SAM-dependent_MTases_sf"/>
</dbReference>
<dbReference type="eggNOG" id="KOG1562">
    <property type="taxonomic scope" value="Eukaryota"/>
</dbReference>
<dbReference type="HOGENOM" id="CLU_048199_7_1_1"/>
<evidence type="ECO:0000313" key="5">
    <source>
        <dbReference type="EMBL" id="EED92530.1"/>
    </source>
</evidence>
<evidence type="ECO:0000259" key="4">
    <source>
        <dbReference type="PROSITE" id="PS51006"/>
    </source>
</evidence>
<reference evidence="5 6" key="1">
    <citation type="journal article" date="2004" name="Science">
        <title>The genome of the diatom Thalassiosira pseudonana: ecology, evolution, and metabolism.</title>
        <authorList>
            <person name="Armbrust E.V."/>
            <person name="Berges J.A."/>
            <person name="Bowler C."/>
            <person name="Green B.R."/>
            <person name="Martinez D."/>
            <person name="Putnam N.H."/>
            <person name="Zhou S."/>
            <person name="Allen A.E."/>
            <person name="Apt K.E."/>
            <person name="Bechner M."/>
            <person name="Brzezinski M.A."/>
            <person name="Chaal B.K."/>
            <person name="Chiovitti A."/>
            <person name="Davis A.K."/>
            <person name="Demarest M.S."/>
            <person name="Detter J.C."/>
            <person name="Glavina T."/>
            <person name="Goodstein D."/>
            <person name="Hadi M.Z."/>
            <person name="Hellsten U."/>
            <person name="Hildebrand M."/>
            <person name="Jenkins B.D."/>
            <person name="Jurka J."/>
            <person name="Kapitonov V.V."/>
            <person name="Kroger N."/>
            <person name="Lau W.W."/>
            <person name="Lane T.W."/>
            <person name="Larimer F.W."/>
            <person name="Lippmeier J.C."/>
            <person name="Lucas S."/>
            <person name="Medina M."/>
            <person name="Montsant A."/>
            <person name="Obornik M."/>
            <person name="Parker M.S."/>
            <person name="Palenik B."/>
            <person name="Pazour G.J."/>
            <person name="Richardson P.M."/>
            <person name="Rynearson T.A."/>
            <person name="Saito M.A."/>
            <person name="Schwartz D.C."/>
            <person name="Thamatrakoln K."/>
            <person name="Valentin K."/>
            <person name="Vardi A."/>
            <person name="Wilkerson F.P."/>
            <person name="Rokhsar D.S."/>
        </authorList>
    </citation>
    <scope>NUCLEOTIDE SEQUENCE [LARGE SCALE GENOMIC DNA]</scope>
    <source>
        <strain evidence="5 6">CCMP1335</strain>
    </source>
</reference>
<dbReference type="PROSITE" id="PS01330">
    <property type="entry name" value="PABS_1"/>
    <property type="match status" value="1"/>
</dbReference>
<dbReference type="RefSeq" id="XP_002290778.1">
    <property type="nucleotide sequence ID" value="XM_002290742.1"/>
</dbReference>
<evidence type="ECO:0000256" key="3">
    <source>
        <dbReference type="PROSITE-ProRule" id="PRU00354"/>
    </source>
</evidence>
<dbReference type="PaxDb" id="35128-Thaps262580"/>
<feature type="active site" description="Proton acceptor" evidence="3">
    <location>
        <position position="117"/>
    </location>
</feature>
<dbReference type="PROSITE" id="PS51006">
    <property type="entry name" value="PABS_2"/>
    <property type="match status" value="1"/>
</dbReference>
<dbReference type="CDD" id="cd02440">
    <property type="entry name" value="AdoMet_MTases"/>
    <property type="match status" value="1"/>
</dbReference>
<dbReference type="GeneID" id="7448161"/>